<name>A0A0P1EMA7_9RHOB</name>
<dbReference type="EMBL" id="CYPS01000035">
    <property type="protein sequence ID" value="CUH43058.1"/>
    <property type="molecule type" value="Genomic_DNA"/>
</dbReference>
<accession>A0A0P1EMA7</accession>
<protein>
    <submittedName>
        <fullName evidence="1">Uncharacterized protein</fullName>
    </submittedName>
</protein>
<reference evidence="2" key="1">
    <citation type="submission" date="2015-09" db="EMBL/GenBank/DDBJ databases">
        <authorList>
            <person name="Rodrigo-Torres L."/>
            <person name="Arahal D.R."/>
        </authorList>
    </citation>
    <scope>NUCLEOTIDE SEQUENCE [LARGE SCALE GENOMIC DNA]</scope>
    <source>
        <strain evidence="2">CECT 4293</strain>
    </source>
</reference>
<dbReference type="Proteomes" id="UP000050786">
    <property type="component" value="Unassembled WGS sequence"/>
</dbReference>
<evidence type="ECO:0000313" key="2">
    <source>
        <dbReference type="Proteomes" id="UP000050786"/>
    </source>
</evidence>
<gene>
    <name evidence="1" type="ORF">RUM4293_01951</name>
</gene>
<sequence>MRDRSTRVQIPFVSCVLNFSETHSNGFRLPYWWIVTMNERILHQKTRIPP</sequence>
<dbReference type="AlphaFoldDB" id="A0A0P1EMA7"/>
<evidence type="ECO:0000313" key="1">
    <source>
        <dbReference type="EMBL" id="CUH43058.1"/>
    </source>
</evidence>
<keyword evidence="2" id="KW-1185">Reference proteome</keyword>
<proteinExistence type="predicted"/>
<organism evidence="1 2">
    <name type="scientific">Ruegeria atlantica</name>
    <dbReference type="NCBI Taxonomy" id="81569"/>
    <lineage>
        <taxon>Bacteria</taxon>
        <taxon>Pseudomonadati</taxon>
        <taxon>Pseudomonadota</taxon>
        <taxon>Alphaproteobacteria</taxon>
        <taxon>Rhodobacterales</taxon>
        <taxon>Roseobacteraceae</taxon>
        <taxon>Ruegeria</taxon>
    </lineage>
</organism>